<sequence>MPNLQKEFRERISGYIIGAFGLAADYGDSLDFDAYMSFADISLSVGWELNEYLSLGAAFKTVYGDTDLRMPLFDPTGAALLGLTTTEANGFGYGFQVGALFRYAPFKLGLVYSPSIKISTDGKTNFPAGLGIASDNMSANIYQSERFGVGVSWQVLDELQVGLSYFRTDYGKNDKVAVHYDNLPTNILDLGWGTVDAVHAGLEYEPDDVWTLRLGGAWMNAGTPDYPPPSIPDAEGWIVTGGVGCRVARNTYLDVGAGYYFADRRIPVGVRNIGAGDVDLSGWMLGIGIRQEF</sequence>
<evidence type="ECO:0000256" key="7">
    <source>
        <dbReference type="ARBA" id="ARBA00023237"/>
    </source>
</evidence>
<dbReference type="AlphaFoldDB" id="A0A2H0V0U2"/>
<keyword evidence="6" id="KW-0472">Membrane</keyword>
<dbReference type="GO" id="GO:0009279">
    <property type="term" value="C:cell outer membrane"/>
    <property type="evidence" value="ECO:0007669"/>
    <property type="project" value="UniProtKB-SubCell"/>
</dbReference>
<dbReference type="SUPFAM" id="SSF56935">
    <property type="entry name" value="Porins"/>
    <property type="match status" value="1"/>
</dbReference>
<comment type="similarity">
    <text evidence="2">Belongs to the OmpP1/FadL family.</text>
</comment>
<reference evidence="9" key="1">
    <citation type="submission" date="2017-09" db="EMBL/GenBank/DDBJ databases">
        <title>Depth-based differentiation of microbial function through sediment-hosted aquifers and enrichment of novel symbionts in the deep terrestrial subsurface.</title>
        <authorList>
            <person name="Probst A.J."/>
            <person name="Ladd B."/>
            <person name="Jarett J.K."/>
            <person name="Geller-Mcgrath D.E."/>
            <person name="Sieber C.M.K."/>
            <person name="Emerson J.B."/>
            <person name="Anantharaman K."/>
            <person name="Thomas B.C."/>
            <person name="Malmstrom R."/>
            <person name="Stieglmeier M."/>
            <person name="Klingl A."/>
            <person name="Woyke T."/>
            <person name="Ryan C.M."/>
            <person name="Banfield J.F."/>
        </authorList>
    </citation>
    <scope>NUCLEOTIDE SEQUENCE [LARGE SCALE GENOMIC DNA]</scope>
</reference>
<dbReference type="PANTHER" id="PTHR35093">
    <property type="entry name" value="OUTER MEMBRANE PROTEIN NMB0088-RELATED"/>
    <property type="match status" value="1"/>
</dbReference>
<keyword evidence="4" id="KW-0812">Transmembrane</keyword>
<comment type="subcellular location">
    <subcellularLocation>
        <location evidence="1">Cell outer membrane</location>
        <topology evidence="1">Multi-pass membrane protein</topology>
    </subcellularLocation>
</comment>
<evidence type="ECO:0000256" key="2">
    <source>
        <dbReference type="ARBA" id="ARBA00008163"/>
    </source>
</evidence>
<evidence type="ECO:0000256" key="4">
    <source>
        <dbReference type="ARBA" id="ARBA00022692"/>
    </source>
</evidence>
<evidence type="ECO:0000313" key="8">
    <source>
        <dbReference type="EMBL" id="PIR92704.1"/>
    </source>
</evidence>
<dbReference type="Proteomes" id="UP000228510">
    <property type="component" value="Unassembled WGS sequence"/>
</dbReference>
<keyword evidence="7" id="KW-0998">Cell outer membrane</keyword>
<protein>
    <recommendedName>
        <fullName evidence="10">Outer membrane protein beta-barrel domain-containing protein</fullName>
    </recommendedName>
</protein>
<evidence type="ECO:0000313" key="9">
    <source>
        <dbReference type="Proteomes" id="UP000228510"/>
    </source>
</evidence>
<dbReference type="GO" id="GO:0015483">
    <property type="term" value="F:long-chain fatty acid transporting porin activity"/>
    <property type="evidence" value="ECO:0007669"/>
    <property type="project" value="TreeGrafter"/>
</dbReference>
<evidence type="ECO:0000256" key="3">
    <source>
        <dbReference type="ARBA" id="ARBA00022452"/>
    </source>
</evidence>
<dbReference type="EMBL" id="PFAT01000003">
    <property type="protein sequence ID" value="PIR92704.1"/>
    <property type="molecule type" value="Genomic_DNA"/>
</dbReference>
<name>A0A2H0V0U2_9BACT</name>
<evidence type="ECO:0000256" key="5">
    <source>
        <dbReference type="ARBA" id="ARBA00022729"/>
    </source>
</evidence>
<gene>
    <name evidence="8" type="ORF">COU01_00325</name>
</gene>
<keyword evidence="3" id="KW-1134">Transmembrane beta strand</keyword>
<proteinExistence type="inferred from homology"/>
<dbReference type="Pfam" id="PF03349">
    <property type="entry name" value="Toluene_X"/>
    <property type="match status" value="1"/>
</dbReference>
<evidence type="ECO:0000256" key="6">
    <source>
        <dbReference type="ARBA" id="ARBA00023136"/>
    </source>
</evidence>
<dbReference type="PANTHER" id="PTHR35093:SF8">
    <property type="entry name" value="OUTER MEMBRANE PROTEIN NMB0088-RELATED"/>
    <property type="match status" value="1"/>
</dbReference>
<evidence type="ECO:0008006" key="10">
    <source>
        <dbReference type="Google" id="ProtNLM"/>
    </source>
</evidence>
<evidence type="ECO:0000256" key="1">
    <source>
        <dbReference type="ARBA" id="ARBA00004571"/>
    </source>
</evidence>
<accession>A0A2H0V0U2</accession>
<comment type="caution">
    <text evidence="8">The sequence shown here is derived from an EMBL/GenBank/DDBJ whole genome shotgun (WGS) entry which is preliminary data.</text>
</comment>
<dbReference type="InterPro" id="IPR005017">
    <property type="entry name" value="OMPP1/FadL/TodX"/>
</dbReference>
<organism evidence="8 9">
    <name type="scientific">Candidatus Falkowbacteria bacterium CG10_big_fil_rev_8_21_14_0_10_44_15</name>
    <dbReference type="NCBI Taxonomy" id="1974569"/>
    <lineage>
        <taxon>Bacteria</taxon>
        <taxon>Candidatus Falkowiibacteriota</taxon>
    </lineage>
</organism>
<keyword evidence="5" id="KW-0732">Signal</keyword>
<dbReference type="Gene3D" id="2.40.160.60">
    <property type="entry name" value="Outer membrane protein transport protein (OMPP1/FadL/TodX)"/>
    <property type="match status" value="1"/>
</dbReference>